<dbReference type="Pfam" id="PF12937">
    <property type="entry name" value="F-box-like"/>
    <property type="match status" value="1"/>
</dbReference>
<comment type="caution">
    <text evidence="2">The sequence shown here is derived from an EMBL/GenBank/DDBJ whole genome shotgun (WGS) entry which is preliminary data.</text>
</comment>
<dbReference type="InterPro" id="IPR036047">
    <property type="entry name" value="F-box-like_dom_sf"/>
</dbReference>
<proteinExistence type="predicted"/>
<evidence type="ECO:0000259" key="1">
    <source>
        <dbReference type="Pfam" id="PF12937"/>
    </source>
</evidence>
<keyword evidence="3" id="KW-1185">Reference proteome</keyword>
<reference evidence="2" key="1">
    <citation type="journal article" date="2021" name="J Fungi (Basel)">
        <title>Virulence traits and population genomics of the black yeast Aureobasidium melanogenum.</title>
        <authorList>
            <person name="Cernosa A."/>
            <person name="Sun X."/>
            <person name="Gostincar C."/>
            <person name="Fang C."/>
            <person name="Gunde-Cimerman N."/>
            <person name="Song Z."/>
        </authorList>
    </citation>
    <scope>NUCLEOTIDE SEQUENCE</scope>
    <source>
        <strain evidence="2">EXF-9298</strain>
    </source>
</reference>
<dbReference type="AlphaFoldDB" id="A0A9P8G1N3"/>
<gene>
    <name evidence="2" type="ORF">KCU98_g2440</name>
</gene>
<name>A0A9P8G1N3_AURME</name>
<accession>A0A9P8G1N3</accession>
<feature type="domain" description="F-box" evidence="1">
    <location>
        <begin position="8"/>
        <end position="52"/>
    </location>
</feature>
<organism evidence="2 3">
    <name type="scientific">Aureobasidium melanogenum</name>
    <name type="common">Aureobasidium pullulans var. melanogenum</name>
    <dbReference type="NCBI Taxonomy" id="46634"/>
    <lineage>
        <taxon>Eukaryota</taxon>
        <taxon>Fungi</taxon>
        <taxon>Dikarya</taxon>
        <taxon>Ascomycota</taxon>
        <taxon>Pezizomycotina</taxon>
        <taxon>Dothideomycetes</taxon>
        <taxon>Dothideomycetidae</taxon>
        <taxon>Dothideales</taxon>
        <taxon>Saccotheciaceae</taxon>
        <taxon>Aureobasidium</taxon>
    </lineage>
</organism>
<dbReference type="EMBL" id="JAHFXS010000134">
    <property type="protein sequence ID" value="KAG9988678.1"/>
    <property type="molecule type" value="Genomic_DNA"/>
</dbReference>
<reference evidence="2" key="2">
    <citation type="submission" date="2021-08" db="EMBL/GenBank/DDBJ databases">
        <authorList>
            <person name="Gostincar C."/>
            <person name="Sun X."/>
            <person name="Song Z."/>
            <person name="Gunde-Cimerman N."/>
        </authorList>
    </citation>
    <scope>NUCLEOTIDE SEQUENCE</scope>
    <source>
        <strain evidence="2">EXF-9298</strain>
    </source>
</reference>
<sequence>MNTSRSLLVLPNELLAMIIRSGDLTTKDLANLRLVCKHTKHFASSNLGKRIFVDLNIWYTRDALNWFLNLLHSDMGNHVQSVSLAECRGLSEKFYPSKYYGLRDAEVNSEYYQLQNITIKRCNGPAHLWKKVICAATHLRTFKLVDTKAPYIGRFWLAVYSHTFDENDKLLSGVESDFLSSLELVNLHISAGVLKRLLDIHKETLSTVEIRDCILVDGNWLEVLNCIRLDLSHLRILCIDVRHEATKKVTAPEQDHRRSLDPTSYLEKSPYALTGHSTTLQLKLVGQKEIANRLPELLKARDGHQAQ</sequence>
<evidence type="ECO:0000313" key="3">
    <source>
        <dbReference type="Proteomes" id="UP000729357"/>
    </source>
</evidence>
<dbReference type="SUPFAM" id="SSF81383">
    <property type="entry name" value="F-box domain"/>
    <property type="match status" value="1"/>
</dbReference>
<protein>
    <recommendedName>
        <fullName evidence="1">F-box domain-containing protein</fullName>
    </recommendedName>
</protein>
<dbReference type="InterPro" id="IPR001810">
    <property type="entry name" value="F-box_dom"/>
</dbReference>
<evidence type="ECO:0000313" key="2">
    <source>
        <dbReference type="EMBL" id="KAG9988678.1"/>
    </source>
</evidence>
<feature type="non-terminal residue" evidence="2">
    <location>
        <position position="307"/>
    </location>
</feature>
<dbReference type="Proteomes" id="UP000729357">
    <property type="component" value="Unassembled WGS sequence"/>
</dbReference>